<keyword evidence="2" id="KW-0418">Kinase</keyword>
<dbReference type="InterPro" id="IPR016187">
    <property type="entry name" value="CTDL_fold"/>
</dbReference>
<dbReference type="GO" id="GO:0120147">
    <property type="term" value="F:formylglycine-generating oxidase activity"/>
    <property type="evidence" value="ECO:0007669"/>
    <property type="project" value="TreeGrafter"/>
</dbReference>
<dbReference type="Proteomes" id="UP000319004">
    <property type="component" value="Chromosome"/>
</dbReference>
<keyword evidence="3" id="KW-1185">Reference proteome</keyword>
<evidence type="ECO:0000313" key="2">
    <source>
        <dbReference type="EMBL" id="QDV47868.1"/>
    </source>
</evidence>
<protein>
    <submittedName>
        <fullName evidence="2">Serine/threonine-protein kinase pkn1</fullName>
        <ecNumber evidence="2">2.7.11.1</ecNumber>
    </submittedName>
</protein>
<proteinExistence type="predicted"/>
<accession>A0A518I4A7</accession>
<dbReference type="Pfam" id="PF03781">
    <property type="entry name" value="FGE-sulfatase"/>
    <property type="match status" value="1"/>
</dbReference>
<dbReference type="PANTHER" id="PTHR23150:SF19">
    <property type="entry name" value="FORMYLGLYCINE-GENERATING ENZYME"/>
    <property type="match status" value="1"/>
</dbReference>
<sequence>MPFATFFSRPLSAFRASFSAAKPDAAAAGPPILDFPGAPPDIRQLVRERQYAHIVRPADGIAFDPDSLRYAWKAIDHDMAYVPGGNVTLCGEYATTSEEGFVLVPQVVGTSQTDSIYLDRWCVTNADFQRFVQAGGYENVSLWPEQILASVLQFVDKTGQPGPAFWENGQPAKTTAAHPVVGVSWYEANAYAQWVGKRLPTSAEWQRAGTWGATGSDSLKESKYPWGNSFDPQFANTWASGRHQTVSVHECQGGNTPNGIRQLIGNVWEWMNTQYLLAATEEITVHMTDPMAEVRGGAFDSYFHSHTTCQSRSAQTLLARKNNVGFRCCFSAEGLDPHGDEEMQAADA</sequence>
<dbReference type="InterPro" id="IPR042095">
    <property type="entry name" value="SUMF_sf"/>
</dbReference>
<dbReference type="RefSeq" id="WP_145391921.1">
    <property type="nucleotide sequence ID" value="NZ_CP037423.1"/>
</dbReference>
<reference evidence="2 3" key="1">
    <citation type="submission" date="2019-03" db="EMBL/GenBank/DDBJ databases">
        <title>Deep-cultivation of Planctomycetes and their phenomic and genomic characterization uncovers novel biology.</title>
        <authorList>
            <person name="Wiegand S."/>
            <person name="Jogler M."/>
            <person name="Boedeker C."/>
            <person name="Pinto D."/>
            <person name="Vollmers J."/>
            <person name="Rivas-Marin E."/>
            <person name="Kohn T."/>
            <person name="Peeters S.H."/>
            <person name="Heuer A."/>
            <person name="Rast P."/>
            <person name="Oberbeckmann S."/>
            <person name="Bunk B."/>
            <person name="Jeske O."/>
            <person name="Meyerdierks A."/>
            <person name="Storesund J.E."/>
            <person name="Kallscheuer N."/>
            <person name="Luecker S."/>
            <person name="Lage O.M."/>
            <person name="Pohl T."/>
            <person name="Merkel B.J."/>
            <person name="Hornburger P."/>
            <person name="Mueller R.-W."/>
            <person name="Bruemmer F."/>
            <person name="Labrenz M."/>
            <person name="Spormann A.M."/>
            <person name="Op den Camp H."/>
            <person name="Overmann J."/>
            <person name="Amann R."/>
            <person name="Jetten M.S.M."/>
            <person name="Mascher T."/>
            <person name="Medema M.H."/>
            <person name="Devos D.P."/>
            <person name="Kaster A.-K."/>
            <person name="Ovreas L."/>
            <person name="Rohde M."/>
            <person name="Galperin M.Y."/>
            <person name="Jogler C."/>
        </authorList>
    </citation>
    <scope>NUCLEOTIDE SEQUENCE [LARGE SCALE GENOMIC DNA]</scope>
    <source>
        <strain evidence="2 3">Enr13</strain>
    </source>
</reference>
<gene>
    <name evidence="2" type="primary">pkn1_8</name>
    <name evidence="2" type="ORF">Enr13x_77800</name>
</gene>
<dbReference type="InterPro" id="IPR051043">
    <property type="entry name" value="Sulfatase_Mod_Factor_Kinase"/>
</dbReference>
<evidence type="ECO:0000259" key="1">
    <source>
        <dbReference type="Pfam" id="PF03781"/>
    </source>
</evidence>
<dbReference type="AlphaFoldDB" id="A0A518I4A7"/>
<dbReference type="EMBL" id="CP037423">
    <property type="protein sequence ID" value="QDV47868.1"/>
    <property type="molecule type" value="Genomic_DNA"/>
</dbReference>
<feature type="domain" description="Sulfatase-modifying factor enzyme-like" evidence="1">
    <location>
        <begin position="78"/>
        <end position="328"/>
    </location>
</feature>
<keyword evidence="2" id="KW-0808">Transferase</keyword>
<name>A0A518I4A7_9BACT</name>
<dbReference type="KEGG" id="snep:Enr13x_77800"/>
<dbReference type="EC" id="2.7.11.1" evidence="2"/>
<dbReference type="Gene3D" id="3.90.1580.10">
    <property type="entry name" value="paralog of FGE (formylglycine-generating enzyme)"/>
    <property type="match status" value="1"/>
</dbReference>
<dbReference type="GO" id="GO:0004674">
    <property type="term" value="F:protein serine/threonine kinase activity"/>
    <property type="evidence" value="ECO:0007669"/>
    <property type="project" value="UniProtKB-EC"/>
</dbReference>
<dbReference type="SUPFAM" id="SSF56436">
    <property type="entry name" value="C-type lectin-like"/>
    <property type="match status" value="1"/>
</dbReference>
<evidence type="ECO:0000313" key="3">
    <source>
        <dbReference type="Proteomes" id="UP000319004"/>
    </source>
</evidence>
<organism evidence="2 3">
    <name type="scientific">Stieleria neptunia</name>
    <dbReference type="NCBI Taxonomy" id="2527979"/>
    <lineage>
        <taxon>Bacteria</taxon>
        <taxon>Pseudomonadati</taxon>
        <taxon>Planctomycetota</taxon>
        <taxon>Planctomycetia</taxon>
        <taxon>Pirellulales</taxon>
        <taxon>Pirellulaceae</taxon>
        <taxon>Stieleria</taxon>
    </lineage>
</organism>
<dbReference type="InterPro" id="IPR005532">
    <property type="entry name" value="SUMF_dom"/>
</dbReference>
<dbReference type="PANTHER" id="PTHR23150">
    <property type="entry name" value="SULFATASE MODIFYING FACTOR 1, 2"/>
    <property type="match status" value="1"/>
</dbReference>
<dbReference type="OrthoDB" id="9812426at2"/>